<dbReference type="Pfam" id="PF07219">
    <property type="entry name" value="HemY_N"/>
    <property type="match status" value="1"/>
</dbReference>
<organism evidence="7 8">
    <name type="scientific">Methylocystis parvus</name>
    <dbReference type="NCBI Taxonomy" id="134"/>
    <lineage>
        <taxon>Bacteria</taxon>
        <taxon>Pseudomonadati</taxon>
        <taxon>Pseudomonadota</taxon>
        <taxon>Alphaproteobacteria</taxon>
        <taxon>Hyphomicrobiales</taxon>
        <taxon>Methylocystaceae</taxon>
        <taxon>Methylocystis</taxon>
    </lineage>
</organism>
<evidence type="ECO:0000256" key="5">
    <source>
        <dbReference type="SAM" id="Phobius"/>
    </source>
</evidence>
<dbReference type="Gene3D" id="1.25.40.10">
    <property type="entry name" value="Tetratricopeptide repeat domain"/>
    <property type="match status" value="1"/>
</dbReference>
<evidence type="ECO:0000259" key="6">
    <source>
        <dbReference type="Pfam" id="PF07219"/>
    </source>
</evidence>
<sequence>MLFMFFFIVALAAAAYGIEWLIEQPGKLLLEFADKQYEVSIPVAVAGLLLLIAAIIMVWAIVVALIRLPGRITGGSRERRKAKGLDVISHGLAAVGAGDVAKARKAAGLAEKLIPEEPLTQMLVAQAAQLAGDKTGAAKAFHKMTLNPETKLLGLRGLHIEAKRREDAEAAHHFAAAAHDIAPLPWAGSAVLEHLAASGEWEKAREALEKSVSSKAIDLPSAQKLRAVIETAMAIQKEREHPHEALHLARQALKRRPGFTPAATTAARVLIRHGDQKQALKLIEAVWTTDPHPDLAEVYLQALPEETNTQRVARMERLAKMASNAPESRHIVAQAALAARDFDKAREALAPLLASGQHPTAHTCLLMAEIEDAEHGPSGPVREWLARGSRAPRDPAWIADGTVSRRWLPLSPVTGRLDAFEWKTPPHSAQHLTEEGRPNIPAAFLARPEQAPQITAQAVES</sequence>
<comment type="subcellular location">
    <subcellularLocation>
        <location evidence="1">Membrane</location>
    </subcellularLocation>
</comment>
<evidence type="ECO:0000256" key="3">
    <source>
        <dbReference type="ARBA" id="ARBA00022989"/>
    </source>
</evidence>
<evidence type="ECO:0000256" key="1">
    <source>
        <dbReference type="ARBA" id="ARBA00004370"/>
    </source>
</evidence>
<dbReference type="InterPro" id="IPR011990">
    <property type="entry name" value="TPR-like_helical_dom_sf"/>
</dbReference>
<dbReference type="InterPro" id="IPR010817">
    <property type="entry name" value="HemY_N"/>
</dbReference>
<feature type="domain" description="HemY N-terminal" evidence="6">
    <location>
        <begin position="26"/>
        <end position="132"/>
    </location>
</feature>
<keyword evidence="4 5" id="KW-0472">Membrane</keyword>
<accession>A0A6B8M4N6</accession>
<name>A0A6B8M4N6_9HYPH</name>
<dbReference type="KEGG" id="mpar:F7D14_06075"/>
<dbReference type="AlphaFoldDB" id="A0A6B8M4N6"/>
<dbReference type="InterPro" id="IPR016982">
    <property type="entry name" value="Mms48"/>
</dbReference>
<protein>
    <submittedName>
        <fullName evidence="7">Heme biosynthesis protein HemY</fullName>
    </submittedName>
</protein>
<dbReference type="GO" id="GO:0016020">
    <property type="term" value="C:membrane"/>
    <property type="evidence" value="ECO:0007669"/>
    <property type="project" value="UniProtKB-SubCell"/>
</dbReference>
<evidence type="ECO:0000313" key="8">
    <source>
        <dbReference type="Proteomes" id="UP000422569"/>
    </source>
</evidence>
<keyword evidence="2 5" id="KW-0812">Transmembrane</keyword>
<dbReference type="PIRSF" id="PIRSF031802">
    <property type="entry name" value="UCP031802"/>
    <property type="match status" value="1"/>
</dbReference>
<evidence type="ECO:0000256" key="2">
    <source>
        <dbReference type="ARBA" id="ARBA00022692"/>
    </source>
</evidence>
<reference evidence="7 8" key="1">
    <citation type="submission" date="2019-09" db="EMBL/GenBank/DDBJ databases">
        <title>Isolation and complete genome sequencing of Methylocystis species.</title>
        <authorList>
            <person name="Rumah B.L."/>
            <person name="Stead C.E."/>
            <person name="Stevens B.C."/>
            <person name="Minton N.P."/>
            <person name="Grosse-Honebrink A."/>
            <person name="Zhang Y."/>
        </authorList>
    </citation>
    <scope>NUCLEOTIDE SEQUENCE [LARGE SCALE GENOMIC DNA]</scope>
    <source>
        <strain evidence="7 8">BRCS2</strain>
    </source>
</reference>
<dbReference type="Pfam" id="PF14559">
    <property type="entry name" value="TPR_19"/>
    <property type="match status" value="1"/>
</dbReference>
<proteinExistence type="predicted"/>
<dbReference type="SUPFAM" id="SSF48452">
    <property type="entry name" value="TPR-like"/>
    <property type="match status" value="1"/>
</dbReference>
<feature type="transmembrane region" description="Helical" evidence="5">
    <location>
        <begin position="41"/>
        <end position="66"/>
    </location>
</feature>
<dbReference type="RefSeq" id="WP_016918611.1">
    <property type="nucleotide sequence ID" value="NZ_CP044331.1"/>
</dbReference>
<keyword evidence="3 5" id="KW-1133">Transmembrane helix</keyword>
<dbReference type="EMBL" id="CP044331">
    <property type="protein sequence ID" value="QGM97082.1"/>
    <property type="molecule type" value="Genomic_DNA"/>
</dbReference>
<gene>
    <name evidence="7" type="ORF">F7D14_06075</name>
</gene>
<keyword evidence="8" id="KW-1185">Reference proteome</keyword>
<dbReference type="Proteomes" id="UP000422569">
    <property type="component" value="Chromosome"/>
</dbReference>
<evidence type="ECO:0000256" key="4">
    <source>
        <dbReference type="ARBA" id="ARBA00023136"/>
    </source>
</evidence>
<evidence type="ECO:0000313" key="7">
    <source>
        <dbReference type="EMBL" id="QGM97082.1"/>
    </source>
</evidence>